<reference evidence="2" key="1">
    <citation type="submission" date="2020-02" db="EMBL/GenBank/DDBJ databases">
        <title>Genomic and physiological characterization of two novel Nitrospinaceae genera.</title>
        <authorList>
            <person name="Mueller A.J."/>
            <person name="Jung M.-Y."/>
            <person name="Strachan C.R."/>
            <person name="Herbold C.W."/>
            <person name="Kirkegaard R.H."/>
            <person name="Daims H."/>
        </authorList>
    </citation>
    <scope>NUCLEOTIDE SEQUENCE [LARGE SCALE GENOMIC DNA]</scope>
</reference>
<dbReference type="KEGG" id="nva:G3M78_11080"/>
<proteinExistence type="predicted"/>
<sequence length="77" mass="8693">MHVNISRSKLLINKKRFSYKPRKAKKPALRCNHCGGAIRFSGELEACLMCSRDVSHHCGACAYVRPDFVVDEKQKSA</sequence>
<evidence type="ECO:0000313" key="1">
    <source>
        <dbReference type="EMBL" id="QPJ65907.1"/>
    </source>
</evidence>
<protein>
    <submittedName>
        <fullName evidence="1">Uncharacterized protein</fullName>
    </submittedName>
</protein>
<organism evidence="1 2">
    <name type="scientific">Candidatus Nitrohelix vancouverensis</name>
    <dbReference type="NCBI Taxonomy" id="2705534"/>
    <lineage>
        <taxon>Bacteria</taxon>
        <taxon>Pseudomonadati</taxon>
        <taxon>Nitrospinota/Tectimicrobiota group</taxon>
        <taxon>Nitrospinota</taxon>
        <taxon>Nitrospinia</taxon>
        <taxon>Nitrospinales</taxon>
        <taxon>Nitrospinaceae</taxon>
        <taxon>Candidatus Nitrohelix</taxon>
    </lineage>
</organism>
<name>A0A7T0C3K2_9BACT</name>
<dbReference type="EMBL" id="CP048620">
    <property type="protein sequence ID" value="QPJ65907.1"/>
    <property type="molecule type" value="Genomic_DNA"/>
</dbReference>
<dbReference type="AlphaFoldDB" id="A0A7T0C3K2"/>
<evidence type="ECO:0000313" key="2">
    <source>
        <dbReference type="Proteomes" id="UP000594464"/>
    </source>
</evidence>
<dbReference type="Proteomes" id="UP000594464">
    <property type="component" value="Chromosome"/>
</dbReference>
<gene>
    <name evidence="1" type="ORF">G3M78_11080</name>
</gene>
<accession>A0A7T0C3K2</accession>